<dbReference type="PANTHER" id="PTHR23076">
    <property type="entry name" value="METALLOPROTEASE M41 FTSH"/>
    <property type="match status" value="1"/>
</dbReference>
<dbReference type="SUPFAM" id="SSF140990">
    <property type="entry name" value="FtsH protease domain-like"/>
    <property type="match status" value="1"/>
</dbReference>
<dbReference type="GO" id="GO:0030163">
    <property type="term" value="P:protein catabolic process"/>
    <property type="evidence" value="ECO:0007669"/>
    <property type="project" value="TreeGrafter"/>
</dbReference>
<dbReference type="Gene3D" id="1.10.8.60">
    <property type="match status" value="1"/>
</dbReference>
<evidence type="ECO:0000313" key="3">
    <source>
        <dbReference type="EMBL" id="CDZ35644.1"/>
    </source>
</evidence>
<dbReference type="GO" id="GO:0016887">
    <property type="term" value="F:ATP hydrolysis activity"/>
    <property type="evidence" value="ECO:0007669"/>
    <property type="project" value="InterPro"/>
</dbReference>
<dbReference type="Proteomes" id="UP000046176">
    <property type="component" value="Unassembled WGS sequence"/>
</dbReference>
<dbReference type="GO" id="GO:0006508">
    <property type="term" value="P:proteolysis"/>
    <property type="evidence" value="ECO:0007669"/>
    <property type="project" value="UniProtKB-KW"/>
</dbReference>
<gene>
    <name evidence="3" type="primary">ftsH</name>
    <name evidence="3" type="ORF">NGAL_HAMBI1145_29500</name>
</gene>
<dbReference type="InterPro" id="IPR003593">
    <property type="entry name" value="AAA+_ATPase"/>
</dbReference>
<feature type="domain" description="AAA+ ATPase" evidence="2">
    <location>
        <begin position="228"/>
        <end position="367"/>
    </location>
</feature>
<dbReference type="CDD" id="cd19481">
    <property type="entry name" value="RecA-like_protease"/>
    <property type="match status" value="1"/>
</dbReference>
<dbReference type="Gene3D" id="1.20.58.760">
    <property type="entry name" value="Peptidase M41"/>
    <property type="match status" value="1"/>
</dbReference>
<evidence type="ECO:0000313" key="4">
    <source>
        <dbReference type="Proteomes" id="UP000046176"/>
    </source>
</evidence>
<keyword evidence="1" id="KW-0547">Nucleotide-binding</keyword>
<dbReference type="GO" id="GO:0005524">
    <property type="term" value="F:ATP binding"/>
    <property type="evidence" value="ECO:0007669"/>
    <property type="project" value="UniProtKB-KW"/>
</dbReference>
<dbReference type="GO" id="GO:0005886">
    <property type="term" value="C:plasma membrane"/>
    <property type="evidence" value="ECO:0007669"/>
    <property type="project" value="TreeGrafter"/>
</dbReference>
<keyword evidence="3" id="KW-0378">Hydrolase</keyword>
<name>A0A0T7FKX3_NEOGA</name>
<evidence type="ECO:0000256" key="1">
    <source>
        <dbReference type="RuleBase" id="RU003651"/>
    </source>
</evidence>
<proteinExistence type="inferred from homology"/>
<dbReference type="OrthoDB" id="9809379at2"/>
<dbReference type="InterPro" id="IPR000642">
    <property type="entry name" value="Peptidase_M41"/>
</dbReference>
<dbReference type="Pfam" id="PF01434">
    <property type="entry name" value="Peptidase_M41"/>
    <property type="match status" value="1"/>
</dbReference>
<accession>A0A0T7FKX3</accession>
<keyword evidence="1" id="KW-0067">ATP-binding</keyword>
<dbReference type="InterPro" id="IPR003960">
    <property type="entry name" value="ATPase_AAA_CS"/>
</dbReference>
<dbReference type="InterPro" id="IPR037219">
    <property type="entry name" value="Peptidase_M41-like"/>
</dbReference>
<dbReference type="GO" id="GO:0004176">
    <property type="term" value="F:ATP-dependent peptidase activity"/>
    <property type="evidence" value="ECO:0007669"/>
    <property type="project" value="InterPro"/>
</dbReference>
<dbReference type="RefSeq" id="WP_046667069.1">
    <property type="nucleotide sequence ID" value="NZ_CCRH01000007.1"/>
</dbReference>
<dbReference type="Pfam" id="PF00004">
    <property type="entry name" value="AAA"/>
    <property type="match status" value="1"/>
</dbReference>
<organism evidence="3 4">
    <name type="scientific">Neorhizobium galegae bv. officinalis</name>
    <dbReference type="NCBI Taxonomy" id="323656"/>
    <lineage>
        <taxon>Bacteria</taxon>
        <taxon>Pseudomonadati</taxon>
        <taxon>Pseudomonadota</taxon>
        <taxon>Alphaproteobacteria</taxon>
        <taxon>Hyphomicrobiales</taxon>
        <taxon>Rhizobiaceae</taxon>
        <taxon>Rhizobium/Agrobacterium group</taxon>
        <taxon>Neorhizobium</taxon>
    </lineage>
</organism>
<reference evidence="3 4" key="1">
    <citation type="submission" date="2014-08" db="EMBL/GenBank/DDBJ databases">
        <authorList>
            <person name="Chen Y.-H."/>
        </authorList>
    </citation>
    <scope>NUCLEOTIDE SEQUENCE [LARGE SCALE GENOMIC DNA]</scope>
</reference>
<dbReference type="InterPro" id="IPR027417">
    <property type="entry name" value="P-loop_NTPase"/>
</dbReference>
<dbReference type="GO" id="GO:0004222">
    <property type="term" value="F:metalloendopeptidase activity"/>
    <property type="evidence" value="ECO:0007669"/>
    <property type="project" value="InterPro"/>
</dbReference>
<dbReference type="Gene3D" id="3.40.50.300">
    <property type="entry name" value="P-loop containing nucleotide triphosphate hydrolases"/>
    <property type="match status" value="1"/>
</dbReference>
<dbReference type="InterPro" id="IPR003959">
    <property type="entry name" value="ATPase_AAA_core"/>
</dbReference>
<evidence type="ECO:0000259" key="2">
    <source>
        <dbReference type="SMART" id="SM00382"/>
    </source>
</evidence>
<dbReference type="SMART" id="SM00382">
    <property type="entry name" value="AAA"/>
    <property type="match status" value="1"/>
</dbReference>
<dbReference type="EMBL" id="CCRH01000007">
    <property type="protein sequence ID" value="CDZ35644.1"/>
    <property type="molecule type" value="Genomic_DNA"/>
</dbReference>
<sequence length="620" mass="66915">MNRNDMRERFRRLCRKPQMYLAYSGLRQALKLAGQPLGSGDNGFVIFLIPDGYRTFEYEVAARELVGDDRNDWSEFSEKVRLANPPRKKGGSHQAASVFNLGGLSIMIAKRINEVPWDVRFAALAVMYVEPPSPRQINAARRLSGRSSIPESLARLLASKPQNIVLAAVLRKTVGEGEIAALDNLDRVEAEGPTLSELPGFEEAKKWAAGLVSDIGLWRKGKLAWKDMNRGALVSGPPGTGKTLFAAALANSIGFRLITTTVGEWQAAGSLEHMLKAMRESFESANNSKGSVLFIDEIDAVGVRPSRLSGRHGDQDWQVVVSEFLNLLSSVGEGVIVVGATNFPDCVDGAVLRAGRLESRFETTLPDTATRAAILAFYSGTNLHSDSLKAIAEDLDGHSAAELEALVRKARKVARDEDRELDISDLRALLPVKISYSVEQQFRLAVHEAGHALLAIAVGYATSATIHVKDSYDPSADAYLGGVTSYELVEDVLPTEAGLGNRIAVALAGMAAEAAVFADRSIGAGGTAGSDIERATSIARRMVASYGLGKTPIFLATVEDLGDRPLPAALEDEVLGILKNQYERVLAMLTQERERVVTLAGDAVSHRVVKIERWGIADAA</sequence>
<protein>
    <submittedName>
        <fullName evidence="3">ATP-dependent zinc metalloprotease FtsH</fullName>
    </submittedName>
</protein>
<comment type="similarity">
    <text evidence="1">Belongs to the AAA ATPase family.</text>
</comment>
<dbReference type="PANTHER" id="PTHR23076:SF97">
    <property type="entry name" value="ATP-DEPENDENT ZINC METALLOPROTEASE YME1L1"/>
    <property type="match status" value="1"/>
</dbReference>
<keyword evidence="3" id="KW-0482">Metalloprotease</keyword>
<dbReference type="PROSITE" id="PS00674">
    <property type="entry name" value="AAA"/>
    <property type="match status" value="1"/>
</dbReference>
<dbReference type="SUPFAM" id="SSF52540">
    <property type="entry name" value="P-loop containing nucleoside triphosphate hydrolases"/>
    <property type="match status" value="1"/>
</dbReference>
<dbReference type="AlphaFoldDB" id="A0A0T7FKX3"/>
<keyword evidence="3" id="KW-0645">Protease</keyword>